<evidence type="ECO:0000313" key="4">
    <source>
        <dbReference type="EMBL" id="CAK8999180.1"/>
    </source>
</evidence>
<comment type="caution">
    <text evidence="4">The sequence shown here is derived from an EMBL/GenBank/DDBJ whole genome shotgun (WGS) entry which is preliminary data.</text>
</comment>
<protein>
    <submittedName>
        <fullName evidence="4">Uncharacterized protein</fullName>
    </submittedName>
</protein>
<keyword evidence="1" id="KW-0233">DNA recombination</keyword>
<organism evidence="4 5">
    <name type="scientific">Durusdinium trenchii</name>
    <dbReference type="NCBI Taxonomy" id="1381693"/>
    <lineage>
        <taxon>Eukaryota</taxon>
        <taxon>Sar</taxon>
        <taxon>Alveolata</taxon>
        <taxon>Dinophyceae</taxon>
        <taxon>Suessiales</taxon>
        <taxon>Symbiodiniaceae</taxon>
        <taxon>Durusdinium</taxon>
    </lineage>
</organism>
<reference evidence="4 5" key="1">
    <citation type="submission" date="2024-02" db="EMBL/GenBank/DDBJ databases">
        <authorList>
            <person name="Chen Y."/>
            <person name="Shah S."/>
            <person name="Dougan E. K."/>
            <person name="Thang M."/>
            <person name="Chan C."/>
        </authorList>
    </citation>
    <scope>NUCLEOTIDE SEQUENCE [LARGE SCALE GENOMIC DNA]</scope>
</reference>
<keyword evidence="3" id="KW-0732">Signal</keyword>
<feature type="compositionally biased region" description="Basic residues" evidence="2">
    <location>
        <begin position="925"/>
        <end position="935"/>
    </location>
</feature>
<keyword evidence="5" id="KW-1185">Reference proteome</keyword>
<accession>A0ABP0I9D6</accession>
<dbReference type="SUPFAM" id="SSF53850">
    <property type="entry name" value="Periplasmic binding protein-like II"/>
    <property type="match status" value="1"/>
</dbReference>
<dbReference type="Proteomes" id="UP001642484">
    <property type="component" value="Unassembled WGS sequence"/>
</dbReference>
<dbReference type="InterPro" id="IPR013762">
    <property type="entry name" value="Integrase-like_cat_sf"/>
</dbReference>
<dbReference type="Gene3D" id="3.40.190.10">
    <property type="entry name" value="Periplasmic binding protein-like II"/>
    <property type="match status" value="1"/>
</dbReference>
<feature type="chain" id="PRO_5045787682" evidence="3">
    <location>
        <begin position="18"/>
        <end position="1712"/>
    </location>
</feature>
<evidence type="ECO:0000256" key="1">
    <source>
        <dbReference type="ARBA" id="ARBA00023172"/>
    </source>
</evidence>
<name>A0ABP0I9D6_9DINO</name>
<evidence type="ECO:0000256" key="3">
    <source>
        <dbReference type="SAM" id="SignalP"/>
    </source>
</evidence>
<evidence type="ECO:0000313" key="5">
    <source>
        <dbReference type="Proteomes" id="UP001642484"/>
    </source>
</evidence>
<dbReference type="SUPFAM" id="SSF56349">
    <property type="entry name" value="DNA breaking-rejoining enzymes"/>
    <property type="match status" value="1"/>
</dbReference>
<dbReference type="Gene3D" id="3.40.190.100">
    <property type="entry name" value="Glycine betaine-binding periplasmic protein, domain 2"/>
    <property type="match status" value="1"/>
</dbReference>
<proteinExistence type="predicted"/>
<dbReference type="InterPro" id="IPR011010">
    <property type="entry name" value="DNA_brk_join_enz"/>
</dbReference>
<feature type="region of interest" description="Disordered" evidence="2">
    <location>
        <begin position="901"/>
        <end position="963"/>
    </location>
</feature>
<gene>
    <name evidence="4" type="ORF">CCMP2556_LOCUS5551</name>
</gene>
<dbReference type="EMBL" id="CAXAMN010002336">
    <property type="protein sequence ID" value="CAK8999180.1"/>
    <property type="molecule type" value="Genomic_DNA"/>
</dbReference>
<feature type="signal peptide" evidence="3">
    <location>
        <begin position="1"/>
        <end position="17"/>
    </location>
</feature>
<dbReference type="Gene3D" id="1.10.443.10">
    <property type="entry name" value="Intergrase catalytic core"/>
    <property type="match status" value="1"/>
</dbReference>
<sequence>MTMRSFVISLLVPLVCGTCLDGGIPPSERKNLDNPNGDSYPVGIFVPDWAASWAANTLVATIVEETFGYNVSLVKGTGTVSGYYAVSGCLDPTAVGDPGCGSGNVTKHHIVMEAWTLGYPLVWETLQSEYPGVAAKNLGNMGYEGITSTFIPKPVQQKAYQAEGIALQYFKYWNASWYQPSKYFESISVIPSRLTKLCSDSTSVMTDDATMRRHIVFTGDVDGLVYDSTSDSYSARCDDGHWWLSPSCRSNSTLCVPFITGGVGWGIEELMQKSTKWNMPMALGVAASWSAYTEFPFLHPKSHFYWWIPDPTFLELEPLQVIYPPHNKRVFERGDLSTATIGVSVDKHVSRDLSILAPNVENFVSNIFVTMAQMNAILLDQKNTSDSWRETTCRWLRSNKNVWQSWIPDESQCFPGFGLYDTGLDDFIDHRVNASSKIVCQACAVQIWRINNFTACPSGTFSQLLEDSIGETYICADLESGESYLGQQYTPKVQEGYFSTVLAPTEDLASIGERVKQLAQRLNELEGSANEDLEWEVIEEGNLPLGVSDLEFPYPGQPPSVKPSEDENGQEVMIDQEILVLLVDVSNQVEALMALQRQAPTEPAKAAVTYAEPAGGQSPGVSRHAYPQLPALGQGFAHLGHPKEATAKKVAAMVGPPPKTRKAPPAQGALALPDPFIPEEPRDLFPAQIETHPMLSALAQQSTALTTLVSHLAGHASDPLVDLQAGGLSGSSSSTRGVARRERMQTDLALRQSQYWLAFLQQLSRKMNPSKPVPTTEEAAKDAGLSFLAYLERHGAYKQSRELGTILWVFGYIIDAAIAQDFDGVKEHLALFAAALDQAALDQSWTTAFLVTLVEEPPPVLFAEKGTSLSVAKPFTPLMPAVCGGVLLAYLKDIDIMTSKKQEGGGRKTGQQTSQEQKEGEASPKRRPPFPKKPKGGSQTQVPLPTGEHWARMPPDLSQKRRRQVHLNRAVHIIVLALNYYHNGPSTFLPSGPDLSDWYCNPKTHYVAQGVTDRKDFYHQFHVSRSRALSNTVGPAVEIEDVKNLKAYSDYILRQAKGRYQRSLHGDRLGMKGLRAAQRKPQQLFVAFRSVLPGDHAGVDIATSAHTALLQSHGLLEESCQLQSCKPLFDLENCEGLCIDDYFAMSLEQVGTPLQASKASQKIGTARAAYRQAELLGSPEKDILSDKAKIVGSEEFEGKEEAPRLPFVVCSALSWDGDTGHVVIEGKLTKASAMYTDGLADALATVLSEAINARASADLEWDQVQTAGLENALVNQVVEHLILKWGPQRAAILVDSNVARCAVSKGRTSSKGLMPVIAKVNALCLAAGGKRDAPLLWISGAILGGPRYAMGMPLKPRNSGDRARAEHRAQKLPLASGRPVLQITAKHREELLEAFRAWLLTRGLEPGDLFHNTYQTVEEINILLTAYGRELYRAGRPLNHFSETINAIASWKPQLRRALQGAWDLAYSWVKSEPSTHHTAMSPQVLMSCISVCLIWGWVRLAGCLALTWGGLLRAGELLQARRQDLQLPSDLAGSVPFALLSIKEPKTRHTTARHQCAKLDIPDLVQLAELAFQKLAPSEPLWDMSAQTLRSRFKSLLQAQRLPTSTYRGMRALDLGSLRPGGATHILQLTESGDLVMRRGRWASYRVMSIYIQEVTSTSFLSVLDKDVRDNILDRAQCFSYFLEQAKAFESARIPRDVWHFLFGATQKKDA</sequence>
<evidence type="ECO:0000256" key="2">
    <source>
        <dbReference type="SAM" id="MobiDB-lite"/>
    </source>
</evidence>